<dbReference type="GO" id="GO:0015031">
    <property type="term" value="P:protein transport"/>
    <property type="evidence" value="ECO:0007669"/>
    <property type="project" value="UniProtKB-KW"/>
</dbReference>
<sequence length="257" mass="28006">MSSSSPPGGGIPSATGRVVMGMGSAGPQETTVAEIEARRTPFPFERMEAEFWERTRAKAQDMAKEIIAQAMAEAERLRAAAREEGLAQGTAQAQTQFETHVAEMSKAFGETLAAIQGDRKTLWDGYRQDFVALVRLALEKSFGILLGDSRQEILASLLDEALDLIDSRTELAVIVHPEDMPMMEELLTRAAHSRQGLERWHVRGDAALLPGGVRLESRDGMVDNTVNSRFAEVSRIFDQLSVRPEADGEAAGDVHGA</sequence>
<keyword evidence="7" id="KW-1006">Bacterial flagellum protein export</keyword>
<dbReference type="Pfam" id="PF02108">
    <property type="entry name" value="FliH"/>
    <property type="match status" value="1"/>
</dbReference>
<evidence type="ECO:0000259" key="9">
    <source>
        <dbReference type="Pfam" id="PF02108"/>
    </source>
</evidence>
<dbReference type="InterPro" id="IPR018035">
    <property type="entry name" value="Flagellar_FliH/T3SS_HrpE"/>
</dbReference>
<dbReference type="RefSeq" id="WP_163300834.1">
    <property type="nucleotide sequence ID" value="NZ_JAAGRQ010000009.1"/>
</dbReference>
<dbReference type="PANTHER" id="PTHR34982">
    <property type="entry name" value="YOP PROTEINS TRANSLOCATION PROTEIN L"/>
    <property type="match status" value="1"/>
</dbReference>
<keyword evidence="6" id="KW-0653">Protein transport</keyword>
<feature type="domain" description="Flagellar assembly protein FliH/Type III secretion system HrpE" evidence="9">
    <location>
        <begin position="149"/>
        <end position="232"/>
    </location>
</feature>
<keyword evidence="10" id="KW-0969">Cilium</keyword>
<dbReference type="InterPro" id="IPR051472">
    <property type="entry name" value="T3SS_Stator/FliH"/>
</dbReference>
<dbReference type="GO" id="GO:0044781">
    <property type="term" value="P:bacterial-type flagellum organization"/>
    <property type="evidence" value="ECO:0007669"/>
    <property type="project" value="UniProtKB-KW"/>
</dbReference>
<name>A0A7K3NHU7_9BACT</name>
<dbReference type="PANTHER" id="PTHR34982:SF1">
    <property type="entry name" value="FLAGELLAR ASSEMBLY PROTEIN FLIH"/>
    <property type="match status" value="1"/>
</dbReference>
<dbReference type="InterPro" id="IPR038495">
    <property type="entry name" value="ATPase_E_C"/>
</dbReference>
<evidence type="ECO:0000256" key="5">
    <source>
        <dbReference type="ARBA" id="ARBA00022795"/>
    </source>
</evidence>
<evidence type="ECO:0000256" key="6">
    <source>
        <dbReference type="ARBA" id="ARBA00022927"/>
    </source>
</evidence>
<dbReference type="SUPFAM" id="SSF160527">
    <property type="entry name" value="V-type ATPase subunit E-like"/>
    <property type="match status" value="1"/>
</dbReference>
<evidence type="ECO:0000256" key="8">
    <source>
        <dbReference type="SAM" id="MobiDB-lite"/>
    </source>
</evidence>
<comment type="similarity">
    <text evidence="2">Belongs to the FliH family.</text>
</comment>
<dbReference type="Gene3D" id="3.30.2320.30">
    <property type="entry name" value="ATP synthase, E subunit, C-terminal"/>
    <property type="match status" value="1"/>
</dbReference>
<accession>A0A7K3NHU7</accession>
<organism evidence="10 11">
    <name type="scientific">Desulfolutivibrio sulfodismutans</name>
    <dbReference type="NCBI Taxonomy" id="63561"/>
    <lineage>
        <taxon>Bacteria</taxon>
        <taxon>Pseudomonadati</taxon>
        <taxon>Thermodesulfobacteriota</taxon>
        <taxon>Desulfovibrionia</taxon>
        <taxon>Desulfovibrionales</taxon>
        <taxon>Desulfovibrionaceae</taxon>
        <taxon>Desulfolutivibrio</taxon>
    </lineage>
</organism>
<evidence type="ECO:0000256" key="3">
    <source>
        <dbReference type="ARBA" id="ARBA00016507"/>
    </source>
</evidence>
<keyword evidence="4" id="KW-0813">Transport</keyword>
<evidence type="ECO:0000256" key="1">
    <source>
        <dbReference type="ARBA" id="ARBA00003041"/>
    </source>
</evidence>
<evidence type="ECO:0000313" key="11">
    <source>
        <dbReference type="Proteomes" id="UP000469724"/>
    </source>
</evidence>
<dbReference type="GO" id="GO:0005829">
    <property type="term" value="C:cytosol"/>
    <property type="evidence" value="ECO:0007669"/>
    <property type="project" value="TreeGrafter"/>
</dbReference>
<gene>
    <name evidence="10" type="ORF">G3N56_03365</name>
</gene>
<keyword evidence="10" id="KW-0966">Cell projection</keyword>
<dbReference type="AlphaFoldDB" id="A0A7K3NHU7"/>
<feature type="region of interest" description="Disordered" evidence="8">
    <location>
        <begin position="1"/>
        <end position="31"/>
    </location>
</feature>
<evidence type="ECO:0000256" key="4">
    <source>
        <dbReference type="ARBA" id="ARBA00022448"/>
    </source>
</evidence>
<dbReference type="Proteomes" id="UP000469724">
    <property type="component" value="Unassembled WGS sequence"/>
</dbReference>
<evidence type="ECO:0000313" key="10">
    <source>
        <dbReference type="EMBL" id="NDY55781.1"/>
    </source>
</evidence>
<comment type="function">
    <text evidence="1">Needed for flagellar regrowth and assembly.</text>
</comment>
<dbReference type="EMBL" id="JAAGRQ010000009">
    <property type="protein sequence ID" value="NDY55781.1"/>
    <property type="molecule type" value="Genomic_DNA"/>
</dbReference>
<keyword evidence="11" id="KW-1185">Reference proteome</keyword>
<reference evidence="10 11" key="1">
    <citation type="submission" date="2020-02" db="EMBL/GenBank/DDBJ databases">
        <title>Comparative genomics of sulfur disproportionating microorganisms.</title>
        <authorList>
            <person name="Ward L.M."/>
            <person name="Bertran E."/>
            <person name="Johnston D.T."/>
        </authorList>
    </citation>
    <scope>NUCLEOTIDE SEQUENCE [LARGE SCALE GENOMIC DNA]</scope>
    <source>
        <strain evidence="10 11">DSM 3696</strain>
    </source>
</reference>
<protein>
    <recommendedName>
        <fullName evidence="3">Flagellar assembly protein FliH</fullName>
    </recommendedName>
</protein>
<evidence type="ECO:0000256" key="2">
    <source>
        <dbReference type="ARBA" id="ARBA00006602"/>
    </source>
</evidence>
<proteinExistence type="inferred from homology"/>
<comment type="caution">
    <text evidence="10">The sequence shown here is derived from an EMBL/GenBank/DDBJ whole genome shotgun (WGS) entry which is preliminary data.</text>
</comment>
<keyword evidence="10" id="KW-0282">Flagellum</keyword>
<keyword evidence="5" id="KW-1005">Bacterial flagellum biogenesis</keyword>
<evidence type="ECO:0000256" key="7">
    <source>
        <dbReference type="ARBA" id="ARBA00023225"/>
    </source>
</evidence>